<dbReference type="EMBL" id="KV784375">
    <property type="protein sequence ID" value="OEU09617.1"/>
    <property type="molecule type" value="Genomic_DNA"/>
</dbReference>
<dbReference type="InterPro" id="IPR036427">
    <property type="entry name" value="Bromodomain-like_sf"/>
</dbReference>
<dbReference type="InParanoid" id="A0A1E7EUT7"/>
<keyword evidence="5" id="KW-1185">Reference proteome</keyword>
<sequence>MIVDRLAQDGFANIFLEPVNLDDFPDYEESIDIPMDLGTVRTKLLSKKYQMPEQFARDMRKIWNNCKIYNRHGSAIWHVADYMSKQF</sequence>
<dbReference type="PROSITE" id="PS50014">
    <property type="entry name" value="BROMODOMAIN_2"/>
    <property type="match status" value="1"/>
</dbReference>
<accession>A0A1E7EUT7</accession>
<dbReference type="PANTHER" id="PTHR45750">
    <property type="entry name" value="GH11602P"/>
    <property type="match status" value="1"/>
</dbReference>
<keyword evidence="1 2" id="KW-0103">Bromodomain</keyword>
<gene>
    <name evidence="4" type="ORF">FRACYDRAFT_195196</name>
</gene>
<evidence type="ECO:0000259" key="3">
    <source>
        <dbReference type="PROSITE" id="PS50014"/>
    </source>
</evidence>
<dbReference type="GO" id="GO:0000123">
    <property type="term" value="C:histone acetyltransferase complex"/>
    <property type="evidence" value="ECO:0007669"/>
    <property type="project" value="TreeGrafter"/>
</dbReference>
<dbReference type="PRINTS" id="PR00503">
    <property type="entry name" value="BROMODOMAIN"/>
</dbReference>
<dbReference type="SUPFAM" id="SSF47370">
    <property type="entry name" value="Bromodomain"/>
    <property type="match status" value="1"/>
</dbReference>
<dbReference type="AlphaFoldDB" id="A0A1E7EUT7"/>
<dbReference type="InterPro" id="IPR001487">
    <property type="entry name" value="Bromodomain"/>
</dbReference>
<proteinExistence type="predicted"/>
<dbReference type="OrthoDB" id="35285at2759"/>
<dbReference type="Proteomes" id="UP000095751">
    <property type="component" value="Unassembled WGS sequence"/>
</dbReference>
<reference evidence="4 5" key="1">
    <citation type="submission" date="2016-09" db="EMBL/GenBank/DDBJ databases">
        <title>Extensive genetic diversity and differential bi-allelic expression allows diatom success in the polar Southern Ocean.</title>
        <authorList>
            <consortium name="DOE Joint Genome Institute"/>
            <person name="Mock T."/>
            <person name="Otillar R.P."/>
            <person name="Strauss J."/>
            <person name="Dupont C."/>
            <person name="Frickenhaus S."/>
            <person name="Maumus F."/>
            <person name="Mcmullan M."/>
            <person name="Sanges R."/>
            <person name="Schmutz J."/>
            <person name="Toseland A."/>
            <person name="Valas R."/>
            <person name="Veluchamy A."/>
            <person name="Ward B.J."/>
            <person name="Allen A."/>
            <person name="Barry K."/>
            <person name="Falciatore A."/>
            <person name="Ferrante M."/>
            <person name="Fortunato A.E."/>
            <person name="Gloeckner G."/>
            <person name="Gruber A."/>
            <person name="Hipkin R."/>
            <person name="Janech M."/>
            <person name="Kroth P."/>
            <person name="Leese F."/>
            <person name="Lindquist E."/>
            <person name="Lyon B.R."/>
            <person name="Martin J."/>
            <person name="Mayer C."/>
            <person name="Parker M."/>
            <person name="Quesneville H."/>
            <person name="Raymond J."/>
            <person name="Uhlig C."/>
            <person name="Valentin K.U."/>
            <person name="Worden A.Z."/>
            <person name="Armbrust E.V."/>
            <person name="Bowler C."/>
            <person name="Green B."/>
            <person name="Moulton V."/>
            <person name="Van Oosterhout C."/>
            <person name="Grigoriev I."/>
        </authorList>
    </citation>
    <scope>NUCLEOTIDE SEQUENCE [LARGE SCALE GENOMIC DNA]</scope>
    <source>
        <strain evidence="4 5">CCMP1102</strain>
    </source>
</reference>
<evidence type="ECO:0000256" key="2">
    <source>
        <dbReference type="PROSITE-ProRule" id="PRU00035"/>
    </source>
</evidence>
<dbReference type="KEGG" id="fcy:FRACYDRAFT_195196"/>
<feature type="non-terminal residue" evidence="4">
    <location>
        <position position="87"/>
    </location>
</feature>
<organism evidence="4 5">
    <name type="scientific">Fragilariopsis cylindrus CCMP1102</name>
    <dbReference type="NCBI Taxonomy" id="635003"/>
    <lineage>
        <taxon>Eukaryota</taxon>
        <taxon>Sar</taxon>
        <taxon>Stramenopiles</taxon>
        <taxon>Ochrophyta</taxon>
        <taxon>Bacillariophyta</taxon>
        <taxon>Bacillariophyceae</taxon>
        <taxon>Bacillariophycidae</taxon>
        <taxon>Bacillariales</taxon>
        <taxon>Bacillariaceae</taxon>
        <taxon>Fragilariopsis</taxon>
    </lineage>
</organism>
<dbReference type="SMART" id="SM00297">
    <property type="entry name" value="BROMO"/>
    <property type="match status" value="1"/>
</dbReference>
<feature type="domain" description="Bromo" evidence="3">
    <location>
        <begin position="7"/>
        <end position="77"/>
    </location>
</feature>
<dbReference type="Gene3D" id="1.20.920.10">
    <property type="entry name" value="Bromodomain-like"/>
    <property type="match status" value="1"/>
</dbReference>
<dbReference type="CDD" id="cd04369">
    <property type="entry name" value="Bromodomain"/>
    <property type="match status" value="1"/>
</dbReference>
<evidence type="ECO:0000313" key="4">
    <source>
        <dbReference type="EMBL" id="OEU09617.1"/>
    </source>
</evidence>
<dbReference type="GO" id="GO:0045944">
    <property type="term" value="P:positive regulation of transcription by RNA polymerase II"/>
    <property type="evidence" value="ECO:0007669"/>
    <property type="project" value="TreeGrafter"/>
</dbReference>
<name>A0A1E7EUT7_9STRA</name>
<protein>
    <submittedName>
        <fullName evidence="4">Bromodomain-containing protein</fullName>
    </submittedName>
</protein>
<evidence type="ECO:0000313" key="5">
    <source>
        <dbReference type="Proteomes" id="UP000095751"/>
    </source>
</evidence>
<evidence type="ECO:0000256" key="1">
    <source>
        <dbReference type="ARBA" id="ARBA00023117"/>
    </source>
</evidence>
<dbReference type="InterPro" id="IPR037800">
    <property type="entry name" value="GCN5"/>
</dbReference>
<dbReference type="Pfam" id="PF00439">
    <property type="entry name" value="Bromodomain"/>
    <property type="match status" value="1"/>
</dbReference>
<dbReference type="PANTHER" id="PTHR45750:SF3">
    <property type="entry name" value="HISTONE ACETYLTRANSFERASE"/>
    <property type="match status" value="1"/>
</dbReference>
<dbReference type="GO" id="GO:0010484">
    <property type="term" value="F:histone H3 acetyltransferase activity"/>
    <property type="evidence" value="ECO:0007669"/>
    <property type="project" value="TreeGrafter"/>
</dbReference>